<name>A0ABU9XHD2_9BACI</name>
<accession>A0ABU9XHD2</accession>
<feature type="transmembrane region" description="Helical" evidence="1">
    <location>
        <begin position="6"/>
        <end position="26"/>
    </location>
</feature>
<feature type="transmembrane region" description="Helical" evidence="1">
    <location>
        <begin position="103"/>
        <end position="121"/>
    </location>
</feature>
<dbReference type="EMBL" id="JBDIML010000001">
    <property type="protein sequence ID" value="MEN2766549.1"/>
    <property type="molecule type" value="Genomic_DNA"/>
</dbReference>
<dbReference type="InterPro" id="IPR024515">
    <property type="entry name" value="DUF3397"/>
</dbReference>
<evidence type="ECO:0000313" key="2">
    <source>
        <dbReference type="EMBL" id="MEN2766549.1"/>
    </source>
</evidence>
<keyword evidence="3" id="KW-1185">Reference proteome</keyword>
<dbReference type="RefSeq" id="WP_345823994.1">
    <property type="nucleotide sequence ID" value="NZ_JBDIML010000001.1"/>
</dbReference>
<proteinExistence type="predicted"/>
<feature type="transmembrane region" description="Helical" evidence="1">
    <location>
        <begin position="38"/>
        <end position="57"/>
    </location>
</feature>
<comment type="caution">
    <text evidence="2">The sequence shown here is derived from an EMBL/GenBank/DDBJ whole genome shotgun (WGS) entry which is preliminary data.</text>
</comment>
<protein>
    <submittedName>
        <fullName evidence="2">DUF3397 domain-containing protein</fullName>
    </submittedName>
</protein>
<keyword evidence="1" id="KW-0472">Membrane</keyword>
<keyword evidence="1" id="KW-0812">Transmembrane</keyword>
<reference evidence="2 3" key="1">
    <citation type="submission" date="2024-05" db="EMBL/GenBank/DDBJ databases">
        <authorList>
            <person name="Haq I."/>
            <person name="Ullah Z."/>
            <person name="Ahmad R."/>
            <person name="Li M."/>
            <person name="Tong Y."/>
        </authorList>
    </citation>
    <scope>NUCLEOTIDE SEQUENCE [LARGE SCALE GENOMIC DNA]</scope>
    <source>
        <strain evidence="2 3">16A2E</strain>
    </source>
</reference>
<evidence type="ECO:0000256" key="1">
    <source>
        <dbReference type="SAM" id="Phobius"/>
    </source>
</evidence>
<gene>
    <name evidence="2" type="ORF">ABC228_05060</name>
</gene>
<feature type="transmembrane region" description="Helical" evidence="1">
    <location>
        <begin position="63"/>
        <end position="82"/>
    </location>
</feature>
<dbReference type="Pfam" id="PF11877">
    <property type="entry name" value="DUF3397"/>
    <property type="match status" value="1"/>
</dbReference>
<evidence type="ECO:0000313" key="3">
    <source>
        <dbReference type="Proteomes" id="UP001444625"/>
    </source>
</evidence>
<sequence length="126" mass="15004">MGELILFILAFLITLPIFSTIVVYYILKYIYGNPIRAFHKAINWTTVLYILAVNTMLTYLFESFFIGDIFVVMLLILTFLIVNQWKRNTEIDYGRAFKLLWRLSFLLFFILYIILVVYGIIDHMLK</sequence>
<keyword evidence="1" id="KW-1133">Transmembrane helix</keyword>
<dbReference type="Proteomes" id="UP001444625">
    <property type="component" value="Unassembled WGS sequence"/>
</dbReference>
<organism evidence="2 3">
    <name type="scientific">Ornithinibacillus xuwenensis</name>
    <dbReference type="NCBI Taxonomy" id="3144668"/>
    <lineage>
        <taxon>Bacteria</taxon>
        <taxon>Bacillati</taxon>
        <taxon>Bacillota</taxon>
        <taxon>Bacilli</taxon>
        <taxon>Bacillales</taxon>
        <taxon>Bacillaceae</taxon>
        <taxon>Ornithinibacillus</taxon>
    </lineage>
</organism>